<dbReference type="GO" id="GO:0004386">
    <property type="term" value="F:helicase activity"/>
    <property type="evidence" value="ECO:0007669"/>
    <property type="project" value="InterPro"/>
</dbReference>
<evidence type="ECO:0000256" key="3">
    <source>
        <dbReference type="ARBA" id="ARBA00022723"/>
    </source>
</evidence>
<dbReference type="CDD" id="cd18808">
    <property type="entry name" value="SF1_C_Upf1"/>
    <property type="match status" value="1"/>
</dbReference>
<evidence type="ECO:0000256" key="4">
    <source>
        <dbReference type="ARBA" id="ARBA00022737"/>
    </source>
</evidence>
<dbReference type="GO" id="GO:0002376">
    <property type="term" value="P:immune system process"/>
    <property type="evidence" value="ECO:0007669"/>
    <property type="project" value="UniProtKB-KW"/>
</dbReference>
<keyword evidence="3" id="KW-0479">Metal-binding</keyword>
<dbReference type="PROSITE" id="PS51981">
    <property type="entry name" value="ZF_RZ"/>
    <property type="match status" value="1"/>
</dbReference>
<feature type="region of interest" description="Disordered" evidence="10">
    <location>
        <begin position="1182"/>
        <end position="1203"/>
    </location>
</feature>
<accession>A0A1L9RSV8</accession>
<dbReference type="InterPro" id="IPR047187">
    <property type="entry name" value="SF1_C_Upf1"/>
</dbReference>
<organism evidence="12 13">
    <name type="scientific">Aspergillus wentii DTO 134E9</name>
    <dbReference type="NCBI Taxonomy" id="1073089"/>
    <lineage>
        <taxon>Eukaryota</taxon>
        <taxon>Fungi</taxon>
        <taxon>Dikarya</taxon>
        <taxon>Ascomycota</taxon>
        <taxon>Pezizomycotina</taxon>
        <taxon>Eurotiomycetes</taxon>
        <taxon>Eurotiomycetidae</taxon>
        <taxon>Eurotiales</taxon>
        <taxon>Aspergillaceae</taxon>
        <taxon>Aspergillus</taxon>
        <taxon>Aspergillus subgen. Cremei</taxon>
    </lineage>
</organism>
<feature type="compositionally biased region" description="Basic residues" evidence="10">
    <location>
        <begin position="16"/>
        <end position="26"/>
    </location>
</feature>
<evidence type="ECO:0000256" key="9">
    <source>
        <dbReference type="SAM" id="Coils"/>
    </source>
</evidence>
<dbReference type="EMBL" id="KV878211">
    <property type="protein sequence ID" value="OJJ37984.1"/>
    <property type="molecule type" value="Genomic_DNA"/>
</dbReference>
<dbReference type="GO" id="GO:0005737">
    <property type="term" value="C:cytoplasm"/>
    <property type="evidence" value="ECO:0007669"/>
    <property type="project" value="UniProtKB-SubCell"/>
</dbReference>
<dbReference type="InterPro" id="IPR046439">
    <property type="entry name" value="ZF_RZ_dom"/>
</dbReference>
<feature type="compositionally biased region" description="Basic and acidic residues" evidence="10">
    <location>
        <begin position="1186"/>
        <end position="1201"/>
    </location>
</feature>
<dbReference type="OrthoDB" id="2423195at2759"/>
<comment type="subcellular location">
    <subcellularLocation>
        <location evidence="1">Cytoplasm</location>
    </subcellularLocation>
</comment>
<sequence>MGDSGRNPTSRGNGATRRRGHGRGRGRKPEAEAPGHENPALVGGDAQKSNGEISRPKNNERKKEGGRPMATVRGTQRRGRGTDMRGKSLIPGKPPKKRDFISGKATTLSTGQIEEFLENAIHGVATSTESKHSVINNLATEHGLLLIRQIVETDFSPSYSVLKPMFDPHCIMFFCLVSNDNIMSSLVLEKAVGTVYNVIHGHDGRRGVAFFTNVTSHLLRMKDQVENSNNTGQEEVLKFEEALRLTTKTLLGNLTLNQAAGIMPEFREIVKKLCSFYSPEDIDRGSASRSIRLIHENLLKIKDILSMGDSILVSKGTNVPQQKTIPEPVVDLPGELSEFGPRHDNDHALISDIRILPTINEIISTERDDFLPVRNTLNSPSQHHQTGILRLLDSQFRLLREDTSGVIRDAVRLILENWATLVHNPDWRVKRRILRDASPTPARIYLGAMIQQVKSNLNKSVDIEIEFEQLSRLKNQPAAKRKQWWREFRALKEGGPLLALIDGEDEENPNVIFLLVSKREINPSYQEERDASLTGRRVRDLVSDGHRAMITARPTSLTYEVDMSNLLSLTGQRDPSRPLILVEFPAVLYKSFEGVLRCLQTLHRNPTSIPFTTWLAPYAQANLSNQVPTTIYTDGNIIVPSPAYLQNRALDLSCIPKSKNDTNDTFPPLAISVSDDPHSLSTHLSEVTTLDHGQAVAMVSALKHEVALIQGPPGTGKSFVGIQLARVLLSNRDLLGLGPILCVCYTNHALDQFLHELLDSGVSNIARIGSPSTSARLEELSLDNHKKKMPKPRIRGLGKIIAECRARRDSISAMIEQICNRVQGSPIGVVAWFLKKRLPVQADKILGGATEEMEYDLLMDWFSGDAPGDWNSNGNDRSIDQLLSVDVWTLTNLERTRLFQYWNDSAFKELSQEFKTLLQVHSSVMQQLTALHHESDAVLLDQFHIIGVTTVGLANNSDMLRGLRAKVMICEEAGEVLESHVLIALLPSIQHAIFIGDHLQLRPRISNLKLSMEYGRSGPKYNLDESLFERLANSNFGDMLANSGEGDELPRCRFPIAQLDHQRRMHPLVSTLVRDTLYPHLRDHPDTTTYPAIAGMKRRLFWLDHRNTEDPSDPAEPMQSKTNIWEASMVTATVRHLCRQGKYKPGEIAVLTPYVGQLQLLRDMLGEIVDLIIGEEDLEALDDSERDNTSDKKERWPRQRDQQFPVQKGKLLDELRIATVDNFQGEEATVVIISLVRSNKYQNCGFLKTPNRINVLLSRARHGMYIIGDANTASPVPMWSSVIQILEKEANIGRRLELQCSRHPNNKVYVSSPDDFAIHAPEGGCAEKCGLRLTCGHSCSVKCHSTTLHRAVKCMDLCTRIRNCGHLCSRKCHEPCGDCPEKIPDVVLPCGHKAEVECQHLVNLTNIKCEQPVTRIVSGCGHSITMRCHENIDRVKCSQPCNSLLPCGHNCRKPCWKCTNIQNGSVRINHGSCNTSCGRSYTTCSHICDQPCHPDTVCSPCKRPCEVRCKHSRCPKKCNEPCPPCAELCGWSCDHREDHCHMPCAVPCDIIPCSRRCDKKLDTCRHRCPSVCGESCPDSKFCQICCEPDILQRDVDLITFEKYGEVDLDADPLMFLSCGHFYTVSSLDGIMELTTHYITDPTSGNIVRPRLSNRVITSGTTMKGCPECRMPVRDVDRYNRIVKKALLDEATRRFVAQANSKCAHLLEDIQRCEVQMQEERSRFILEWSKALGESRNAEQIRDSLEAYKAKGANLQKRVAKYVKAVSKTEQPFGRVNSIFAAAVARQRDIAPNAFEFDESAIQTGFELRGHSLSLRLSWAISWDHDAISGNDTVDSRVRTALVDGIANRINGLLTKCVSLVECSKNARFPQQELEGRIHHALFSMLLLTNLKARGQAVDAALEISTRQRELQNLKECEELCSRHSGTSFLKDDIEKAKRLVNGGTFYDFVTTEEKREVYRAMAQQFSGTGHWYYCRNHHPFTVGDCGMPMEQARCPQCGAPVGGQNHTNAEGVTRAADMDAQFGHF</sequence>
<dbReference type="GO" id="GO:0031048">
    <property type="term" value="P:regulatory ncRNA-mediated heterochromatin formation"/>
    <property type="evidence" value="ECO:0007669"/>
    <property type="project" value="TreeGrafter"/>
</dbReference>
<evidence type="ECO:0000256" key="6">
    <source>
        <dbReference type="ARBA" id="ARBA00022806"/>
    </source>
</evidence>
<protein>
    <recommendedName>
        <fullName evidence="11">RZ-type domain-containing protein</fullName>
    </recommendedName>
</protein>
<dbReference type="SUPFAM" id="SSF52540">
    <property type="entry name" value="P-loop containing nucleoside triphosphate hydrolases"/>
    <property type="match status" value="1"/>
</dbReference>
<keyword evidence="5" id="KW-0863">Zinc-finger</keyword>
<dbReference type="Pfam" id="PF13087">
    <property type="entry name" value="AAA_12"/>
    <property type="match status" value="1"/>
</dbReference>
<keyword evidence="8" id="KW-0391">Immunity</keyword>
<evidence type="ECO:0000256" key="8">
    <source>
        <dbReference type="ARBA" id="ARBA00022859"/>
    </source>
</evidence>
<dbReference type="InterPro" id="IPR041679">
    <property type="entry name" value="DNA2/NAM7-like_C"/>
</dbReference>
<evidence type="ECO:0000256" key="1">
    <source>
        <dbReference type="ARBA" id="ARBA00004496"/>
    </source>
</evidence>
<dbReference type="CDD" id="cd17936">
    <property type="entry name" value="EEXXEc_NFX1"/>
    <property type="match status" value="1"/>
</dbReference>
<feature type="domain" description="RZ-type" evidence="11">
    <location>
        <begin position="1949"/>
        <end position="2021"/>
    </location>
</feature>
<gene>
    <name evidence="12" type="ORF">ASPWEDRAFT_39685</name>
</gene>
<dbReference type="STRING" id="1073089.A0A1L9RSV8"/>
<evidence type="ECO:0000259" key="11">
    <source>
        <dbReference type="PROSITE" id="PS51981"/>
    </source>
</evidence>
<dbReference type="FunFam" id="3.40.50.300:FF:001660">
    <property type="entry name" value="NF-X1 finger and helicase protein, putative"/>
    <property type="match status" value="1"/>
</dbReference>
<dbReference type="InterPro" id="IPR000967">
    <property type="entry name" value="Znf_NFX1"/>
</dbReference>
<evidence type="ECO:0000256" key="10">
    <source>
        <dbReference type="SAM" id="MobiDB-lite"/>
    </source>
</evidence>
<keyword evidence="7" id="KW-0862">Zinc</keyword>
<dbReference type="GeneID" id="63751005"/>
<dbReference type="RefSeq" id="XP_040691660.1">
    <property type="nucleotide sequence ID" value="XM_040835157.1"/>
</dbReference>
<keyword evidence="13" id="KW-1185">Reference proteome</keyword>
<keyword evidence="6" id="KW-0067">ATP-binding</keyword>
<keyword evidence="6" id="KW-0378">Hydrolase</keyword>
<name>A0A1L9RSV8_ASPWE</name>
<dbReference type="InterPro" id="IPR045055">
    <property type="entry name" value="DNA2/NAM7-like"/>
</dbReference>
<keyword evidence="2" id="KW-0963">Cytoplasm</keyword>
<dbReference type="Proteomes" id="UP000184383">
    <property type="component" value="Unassembled WGS sequence"/>
</dbReference>
<dbReference type="GO" id="GO:0031380">
    <property type="term" value="C:nuclear RNA-directed RNA polymerase complex"/>
    <property type="evidence" value="ECO:0007669"/>
    <property type="project" value="TreeGrafter"/>
</dbReference>
<dbReference type="PANTHER" id="PTHR10887:SF445">
    <property type="entry name" value="NFX1-TYPE ZINC FINGER-CONTAINING PROTEIN 1"/>
    <property type="match status" value="1"/>
</dbReference>
<keyword evidence="4" id="KW-0677">Repeat</keyword>
<evidence type="ECO:0000256" key="7">
    <source>
        <dbReference type="ARBA" id="ARBA00022833"/>
    </source>
</evidence>
<proteinExistence type="predicted"/>
<keyword evidence="6" id="KW-0347">Helicase</keyword>
<dbReference type="VEuPathDB" id="FungiDB:ASPWEDRAFT_39685"/>
<evidence type="ECO:0000313" key="12">
    <source>
        <dbReference type="EMBL" id="OJJ37984.1"/>
    </source>
</evidence>
<keyword evidence="9" id="KW-0175">Coiled coil</keyword>
<reference evidence="13" key="1">
    <citation type="journal article" date="2017" name="Genome Biol.">
        <title>Comparative genomics reveals high biological diversity and specific adaptations in the industrially and medically important fungal genus Aspergillus.</title>
        <authorList>
            <person name="de Vries R.P."/>
            <person name="Riley R."/>
            <person name="Wiebenga A."/>
            <person name="Aguilar-Osorio G."/>
            <person name="Amillis S."/>
            <person name="Uchima C.A."/>
            <person name="Anderluh G."/>
            <person name="Asadollahi M."/>
            <person name="Askin M."/>
            <person name="Barry K."/>
            <person name="Battaglia E."/>
            <person name="Bayram O."/>
            <person name="Benocci T."/>
            <person name="Braus-Stromeyer S.A."/>
            <person name="Caldana C."/>
            <person name="Canovas D."/>
            <person name="Cerqueira G.C."/>
            <person name="Chen F."/>
            <person name="Chen W."/>
            <person name="Choi C."/>
            <person name="Clum A."/>
            <person name="Dos Santos R.A."/>
            <person name="Damasio A.R."/>
            <person name="Diallinas G."/>
            <person name="Emri T."/>
            <person name="Fekete E."/>
            <person name="Flipphi M."/>
            <person name="Freyberg S."/>
            <person name="Gallo A."/>
            <person name="Gournas C."/>
            <person name="Habgood R."/>
            <person name="Hainaut M."/>
            <person name="Harispe M.L."/>
            <person name="Henrissat B."/>
            <person name="Hilden K.S."/>
            <person name="Hope R."/>
            <person name="Hossain A."/>
            <person name="Karabika E."/>
            <person name="Karaffa L."/>
            <person name="Karanyi Z."/>
            <person name="Krasevec N."/>
            <person name="Kuo A."/>
            <person name="Kusch H."/>
            <person name="LaButti K."/>
            <person name="Lagendijk E.L."/>
            <person name="Lapidus A."/>
            <person name="Levasseur A."/>
            <person name="Lindquist E."/>
            <person name="Lipzen A."/>
            <person name="Logrieco A.F."/>
            <person name="MacCabe A."/>
            <person name="Maekelae M.R."/>
            <person name="Malavazi I."/>
            <person name="Melin P."/>
            <person name="Meyer V."/>
            <person name="Mielnichuk N."/>
            <person name="Miskei M."/>
            <person name="Molnar A.P."/>
            <person name="Mule G."/>
            <person name="Ngan C.Y."/>
            <person name="Orejas M."/>
            <person name="Orosz E."/>
            <person name="Ouedraogo J.P."/>
            <person name="Overkamp K.M."/>
            <person name="Park H.-S."/>
            <person name="Perrone G."/>
            <person name="Piumi F."/>
            <person name="Punt P.J."/>
            <person name="Ram A.F."/>
            <person name="Ramon A."/>
            <person name="Rauscher S."/>
            <person name="Record E."/>
            <person name="Riano-Pachon D.M."/>
            <person name="Robert V."/>
            <person name="Roehrig J."/>
            <person name="Ruller R."/>
            <person name="Salamov A."/>
            <person name="Salih N.S."/>
            <person name="Samson R.A."/>
            <person name="Sandor E."/>
            <person name="Sanguinetti M."/>
            <person name="Schuetze T."/>
            <person name="Sepcic K."/>
            <person name="Shelest E."/>
            <person name="Sherlock G."/>
            <person name="Sophianopoulou V."/>
            <person name="Squina F.M."/>
            <person name="Sun H."/>
            <person name="Susca A."/>
            <person name="Todd R.B."/>
            <person name="Tsang A."/>
            <person name="Unkles S.E."/>
            <person name="van de Wiele N."/>
            <person name="van Rossen-Uffink D."/>
            <person name="Oliveira J.V."/>
            <person name="Vesth T.C."/>
            <person name="Visser J."/>
            <person name="Yu J.-H."/>
            <person name="Zhou M."/>
            <person name="Andersen M.R."/>
            <person name="Archer D.B."/>
            <person name="Baker S.E."/>
            <person name="Benoit I."/>
            <person name="Brakhage A.A."/>
            <person name="Braus G.H."/>
            <person name="Fischer R."/>
            <person name="Frisvad J.C."/>
            <person name="Goldman G.H."/>
            <person name="Houbraken J."/>
            <person name="Oakley B."/>
            <person name="Pocsi I."/>
            <person name="Scazzocchio C."/>
            <person name="Seiboth B."/>
            <person name="vanKuyk P.A."/>
            <person name="Wortman J."/>
            <person name="Dyer P.S."/>
            <person name="Grigoriev I.V."/>
        </authorList>
    </citation>
    <scope>NUCLEOTIDE SEQUENCE [LARGE SCALE GENOMIC DNA]</scope>
    <source>
        <strain evidence="13">DTO 134E9</strain>
    </source>
</reference>
<evidence type="ECO:0000313" key="13">
    <source>
        <dbReference type="Proteomes" id="UP000184383"/>
    </source>
</evidence>
<dbReference type="Pfam" id="PF13086">
    <property type="entry name" value="AAA_11"/>
    <property type="match status" value="1"/>
</dbReference>
<evidence type="ECO:0000256" key="2">
    <source>
        <dbReference type="ARBA" id="ARBA00022490"/>
    </source>
</evidence>
<dbReference type="Pfam" id="PF20173">
    <property type="entry name" value="ZnF_RZ-type"/>
    <property type="match status" value="1"/>
</dbReference>
<dbReference type="GO" id="GO:0008270">
    <property type="term" value="F:zinc ion binding"/>
    <property type="evidence" value="ECO:0007669"/>
    <property type="project" value="UniProtKB-KW"/>
</dbReference>
<dbReference type="PANTHER" id="PTHR10887">
    <property type="entry name" value="DNA2/NAM7 HELICASE FAMILY"/>
    <property type="match status" value="1"/>
</dbReference>
<dbReference type="SMART" id="SM00438">
    <property type="entry name" value="ZnF_NFX"/>
    <property type="match status" value="5"/>
</dbReference>
<evidence type="ECO:0000256" key="5">
    <source>
        <dbReference type="ARBA" id="ARBA00022771"/>
    </source>
</evidence>
<dbReference type="InterPro" id="IPR027417">
    <property type="entry name" value="P-loop_NTPase"/>
</dbReference>
<feature type="coiled-coil region" evidence="9">
    <location>
        <begin position="1695"/>
        <end position="1757"/>
    </location>
</feature>
<dbReference type="CDD" id="cd06008">
    <property type="entry name" value="NF-X1-zinc-finger"/>
    <property type="match status" value="2"/>
</dbReference>
<dbReference type="Gene3D" id="3.40.50.300">
    <property type="entry name" value="P-loop containing nucleotide triphosphate hydrolases"/>
    <property type="match status" value="2"/>
</dbReference>
<dbReference type="InterPro" id="IPR041677">
    <property type="entry name" value="DNA2/NAM7_AAA_11"/>
</dbReference>
<feature type="compositionally biased region" description="Basic and acidic residues" evidence="10">
    <location>
        <begin position="54"/>
        <end position="66"/>
    </location>
</feature>
<feature type="region of interest" description="Disordered" evidence="10">
    <location>
        <begin position="1"/>
        <end position="98"/>
    </location>
</feature>
<feature type="compositionally biased region" description="Polar residues" evidence="10">
    <location>
        <begin position="1"/>
        <end position="10"/>
    </location>
</feature>
<keyword evidence="6" id="KW-0547">Nucleotide-binding</keyword>